<dbReference type="HOGENOM" id="CLU_2052820_0_0_1"/>
<keyword evidence="3" id="KW-1185">Reference proteome</keyword>
<feature type="compositionally biased region" description="Polar residues" evidence="1">
    <location>
        <begin position="15"/>
        <end position="34"/>
    </location>
</feature>
<dbReference type="Gramene" id="ERN03933">
    <property type="protein sequence ID" value="ERN03933"/>
    <property type="gene ID" value="AMTR_s00389p00014340"/>
</dbReference>
<evidence type="ECO:0000256" key="1">
    <source>
        <dbReference type="SAM" id="MobiDB-lite"/>
    </source>
</evidence>
<name>W1P7M6_AMBTC</name>
<reference evidence="3" key="1">
    <citation type="journal article" date="2013" name="Science">
        <title>The Amborella genome and the evolution of flowering plants.</title>
        <authorList>
            <consortium name="Amborella Genome Project"/>
        </authorList>
    </citation>
    <scope>NUCLEOTIDE SEQUENCE [LARGE SCALE GENOMIC DNA]</scope>
</reference>
<organism evidence="2 3">
    <name type="scientific">Amborella trichopoda</name>
    <dbReference type="NCBI Taxonomy" id="13333"/>
    <lineage>
        <taxon>Eukaryota</taxon>
        <taxon>Viridiplantae</taxon>
        <taxon>Streptophyta</taxon>
        <taxon>Embryophyta</taxon>
        <taxon>Tracheophyta</taxon>
        <taxon>Spermatophyta</taxon>
        <taxon>Magnoliopsida</taxon>
        <taxon>Amborellales</taxon>
        <taxon>Amborellaceae</taxon>
        <taxon>Amborella</taxon>
    </lineage>
</organism>
<evidence type="ECO:0000313" key="3">
    <source>
        <dbReference type="Proteomes" id="UP000017836"/>
    </source>
</evidence>
<dbReference type="EMBL" id="KI394317">
    <property type="protein sequence ID" value="ERN03933.1"/>
    <property type="molecule type" value="Genomic_DNA"/>
</dbReference>
<protein>
    <submittedName>
        <fullName evidence="2">Uncharacterized protein</fullName>
    </submittedName>
</protein>
<gene>
    <name evidence="2" type="ORF">AMTR_s00389p00014340</name>
</gene>
<evidence type="ECO:0000313" key="2">
    <source>
        <dbReference type="EMBL" id="ERN03933.1"/>
    </source>
</evidence>
<sequence length="120" mass="13252">MYEKMVQGDGDDASPTATQMKMVTLGSKSSSPSTRVEVSMRLRLALGHQIRSKEYPARLTTIYMADIVNLVPFRTLKLVPQTSLRGTTVIKITAVGMVLCHLATNITVIFRDCILFASVF</sequence>
<dbReference type="AlphaFoldDB" id="W1P7M6"/>
<proteinExistence type="predicted"/>
<accession>W1P7M6</accession>
<dbReference type="Proteomes" id="UP000017836">
    <property type="component" value="Unassembled WGS sequence"/>
</dbReference>
<feature type="region of interest" description="Disordered" evidence="1">
    <location>
        <begin position="1"/>
        <end position="34"/>
    </location>
</feature>